<dbReference type="AlphaFoldDB" id="A0A8J5XJW6"/>
<gene>
    <name evidence="6" type="ORF">KFE25_001427</name>
</gene>
<dbReference type="GO" id="GO:1990592">
    <property type="term" value="P:protein K69-linked ufmylation"/>
    <property type="evidence" value="ECO:0007669"/>
    <property type="project" value="TreeGrafter"/>
</dbReference>
<evidence type="ECO:0000256" key="1">
    <source>
        <dbReference type="ARBA" id="ARBA00008451"/>
    </source>
</evidence>
<protein>
    <recommendedName>
        <fullName evidence="2">Ubiquitin-fold modifier-conjugating enzyme 1</fullName>
    </recommendedName>
</protein>
<dbReference type="InterPro" id="IPR016135">
    <property type="entry name" value="UBQ-conjugating_enzyme/RWD"/>
</dbReference>
<dbReference type="Pfam" id="PF08694">
    <property type="entry name" value="UFC1"/>
    <property type="match status" value="1"/>
</dbReference>
<dbReference type="GO" id="GO:0061657">
    <property type="term" value="F:UFM1 conjugating enzyme activity"/>
    <property type="evidence" value="ECO:0007669"/>
    <property type="project" value="InterPro"/>
</dbReference>
<dbReference type="CDD" id="cd11686">
    <property type="entry name" value="UBCc_UFC1"/>
    <property type="match status" value="1"/>
</dbReference>
<evidence type="ECO:0000313" key="6">
    <source>
        <dbReference type="EMBL" id="KAG8461809.1"/>
    </source>
</evidence>
<evidence type="ECO:0000256" key="2">
    <source>
        <dbReference type="ARBA" id="ARBA00013306"/>
    </source>
</evidence>
<dbReference type="PANTHER" id="PTHR12921">
    <property type="entry name" value="UBIQUITIN-FOLD MODIFIER-CONJUGATING ENZYME 1"/>
    <property type="match status" value="1"/>
</dbReference>
<dbReference type="OMA" id="LWQKNVP"/>
<dbReference type="OrthoDB" id="10256182at2759"/>
<comment type="similarity">
    <text evidence="1">Belongs to the ubiquitin-conjugating enzyme family. UFC1 subfamily.</text>
</comment>
<comment type="caution">
    <text evidence="6">The sequence shown here is derived from an EMBL/GenBank/DDBJ whole genome shotgun (WGS) entry which is preliminary data.</text>
</comment>
<dbReference type="GO" id="GO:0005737">
    <property type="term" value="C:cytoplasm"/>
    <property type="evidence" value="ECO:0007669"/>
    <property type="project" value="TreeGrafter"/>
</dbReference>
<evidence type="ECO:0000313" key="7">
    <source>
        <dbReference type="Proteomes" id="UP000751190"/>
    </source>
</evidence>
<dbReference type="PIRSF" id="PIRSF008716">
    <property type="entry name" value="DUF1782"/>
    <property type="match status" value="1"/>
</dbReference>
<proteinExistence type="inferred from homology"/>
<dbReference type="Gene3D" id="3.10.110.10">
    <property type="entry name" value="Ubiquitin Conjugating Enzyme"/>
    <property type="match status" value="1"/>
</dbReference>
<evidence type="ECO:0000256" key="3">
    <source>
        <dbReference type="ARBA" id="ARBA00022786"/>
    </source>
</evidence>
<dbReference type="SUPFAM" id="SSF54495">
    <property type="entry name" value="UBC-like"/>
    <property type="match status" value="1"/>
</dbReference>
<feature type="active site" description="Glycyl thioester intermediate" evidence="4">
    <location>
        <position position="140"/>
    </location>
</feature>
<keyword evidence="7" id="KW-1185">Reference proteome</keyword>
<organism evidence="6 7">
    <name type="scientific">Diacronema lutheri</name>
    <name type="common">Unicellular marine alga</name>
    <name type="synonym">Monochrysis lutheri</name>
    <dbReference type="NCBI Taxonomy" id="2081491"/>
    <lineage>
        <taxon>Eukaryota</taxon>
        <taxon>Haptista</taxon>
        <taxon>Haptophyta</taxon>
        <taxon>Pavlovophyceae</taxon>
        <taxon>Pavlovales</taxon>
        <taxon>Pavlovaceae</taxon>
        <taxon>Diacronema</taxon>
    </lineage>
</organism>
<dbReference type="PANTHER" id="PTHR12921:SF0">
    <property type="entry name" value="UBIQUITIN-FOLD MODIFIER-CONJUGATING ENZYME 1"/>
    <property type="match status" value="1"/>
</dbReference>
<evidence type="ECO:0000256" key="4">
    <source>
        <dbReference type="PIRSR" id="PIRSR008716-1"/>
    </source>
</evidence>
<feature type="region of interest" description="Disordered" evidence="5">
    <location>
        <begin position="1"/>
        <end position="21"/>
    </location>
</feature>
<dbReference type="EMBL" id="JAGTXO010000024">
    <property type="protein sequence ID" value="KAG8461809.1"/>
    <property type="molecule type" value="Genomic_DNA"/>
</dbReference>
<evidence type="ECO:0000256" key="5">
    <source>
        <dbReference type="SAM" id="MobiDB-lite"/>
    </source>
</evidence>
<sequence>MASAQPAEGVPAAAGPSEGEPKKEINMMEMKTTVQKLPLLKVRAGPRDGDEWMNRLKEEYVALIAYQKMNKEAGNDWFTIESNKTGTKWTGKVWFVHNLLRYEFDLEFELPVTYPAVPPELALPEIDGKTEKMYRGGKICLDSHFRPLWARNVPHFGLAHAMALGMAPWLAAEVPHLVAAGRITHQDGKK</sequence>
<dbReference type="Proteomes" id="UP000751190">
    <property type="component" value="Unassembled WGS sequence"/>
</dbReference>
<dbReference type="InterPro" id="IPR014806">
    <property type="entry name" value="Ufc1"/>
</dbReference>
<keyword evidence="3" id="KW-0833">Ubl conjugation pathway</keyword>
<name>A0A8J5XJW6_DIALT</name>
<reference evidence="6" key="1">
    <citation type="submission" date="2021-05" db="EMBL/GenBank/DDBJ databases">
        <title>The genome of the haptophyte Pavlova lutheri (Diacronema luteri, Pavlovales) - a model for lipid biosynthesis in eukaryotic algae.</title>
        <authorList>
            <person name="Hulatt C.J."/>
            <person name="Posewitz M.C."/>
        </authorList>
    </citation>
    <scope>NUCLEOTIDE SEQUENCE</scope>
    <source>
        <strain evidence="6">NIVA-4/92</strain>
    </source>
</reference>
<accession>A0A8J5XJW6</accession>